<dbReference type="GO" id="GO:0005886">
    <property type="term" value="C:plasma membrane"/>
    <property type="evidence" value="ECO:0007669"/>
    <property type="project" value="TreeGrafter"/>
</dbReference>
<evidence type="ECO:0000256" key="5">
    <source>
        <dbReference type="ARBA" id="ARBA00022516"/>
    </source>
</evidence>
<evidence type="ECO:0000256" key="1">
    <source>
        <dbReference type="ARBA" id="ARBA00004771"/>
    </source>
</evidence>
<evidence type="ECO:0000313" key="14">
    <source>
        <dbReference type="Proteomes" id="UP000516380"/>
    </source>
</evidence>
<keyword evidence="5" id="KW-0444">Lipid biosynthesis</keyword>
<dbReference type="Proteomes" id="UP000516380">
    <property type="component" value="Chromosome"/>
</dbReference>
<sequence length="229" mass="25963">MADRRRLGIQDALWLEMDRPNNLMVVDTVVWTADPLDWGRVREVLEERLINRYPVFRSLAVKDRDGSWWWELADDFDFGKHVTVVDLKDPADRRELQALVASHRTEMLDRTRPLWQGIWVDRYRDGSAMIVRTHHAVADGMRMVELSMSLFDASPAGGPIRGPGIVQHAARPHPGAADAATAAYGSGPGDRYRAAREVTARRDGERPGRTGDGHRCRHDRGRCRSSSYP</sequence>
<dbReference type="GO" id="GO:0004144">
    <property type="term" value="F:diacylglycerol O-acyltransferase activity"/>
    <property type="evidence" value="ECO:0007669"/>
    <property type="project" value="UniProtKB-EC"/>
</dbReference>
<dbReference type="EMBL" id="AP023343">
    <property type="protein sequence ID" value="BCI87321.1"/>
    <property type="molecule type" value="Genomic_DNA"/>
</dbReference>
<dbReference type="UniPathway" id="UPA00282"/>
<evidence type="ECO:0000256" key="8">
    <source>
        <dbReference type="ARBA" id="ARBA00023098"/>
    </source>
</evidence>
<feature type="compositionally biased region" description="Low complexity" evidence="11">
    <location>
        <begin position="172"/>
        <end position="185"/>
    </location>
</feature>
<evidence type="ECO:0000256" key="11">
    <source>
        <dbReference type="SAM" id="MobiDB-lite"/>
    </source>
</evidence>
<comment type="pathway">
    <text evidence="1">Glycerolipid metabolism; triacylglycerol biosynthesis.</text>
</comment>
<proteinExistence type="inferred from homology"/>
<keyword evidence="14" id="KW-1185">Reference proteome</keyword>
<dbReference type="EC" id="2.3.1.20" evidence="4"/>
<evidence type="ECO:0000256" key="4">
    <source>
        <dbReference type="ARBA" id="ARBA00013244"/>
    </source>
</evidence>
<feature type="region of interest" description="Disordered" evidence="11">
    <location>
        <begin position="167"/>
        <end position="229"/>
    </location>
</feature>
<name>A0A7G1I8I1_MYCKA</name>
<dbReference type="Gene3D" id="3.30.559.10">
    <property type="entry name" value="Chloramphenicol acetyltransferase-like domain"/>
    <property type="match status" value="1"/>
</dbReference>
<evidence type="ECO:0000256" key="3">
    <source>
        <dbReference type="ARBA" id="ARBA00009587"/>
    </source>
</evidence>
<reference evidence="13 14" key="1">
    <citation type="submission" date="2020-07" db="EMBL/GenBank/DDBJ databases">
        <title>Mycobacterium kansasii (former subtype) with zoonotic potential isolated from diseased indoor pet cat, Japan.</title>
        <authorList>
            <person name="Fukano H."/>
            <person name="Terazono T."/>
            <person name="Hoshino Y."/>
        </authorList>
    </citation>
    <scope>NUCLEOTIDE SEQUENCE [LARGE SCALE GENOMIC DNA]</scope>
    <source>
        <strain evidence="13 14">Kuro-I</strain>
    </source>
</reference>
<feature type="domain" description="O-acyltransferase WSD1-like N-terminal" evidence="12">
    <location>
        <begin position="10"/>
        <end position="163"/>
    </location>
</feature>
<dbReference type="InterPro" id="IPR023213">
    <property type="entry name" value="CAT-like_dom_sf"/>
</dbReference>
<evidence type="ECO:0000256" key="6">
    <source>
        <dbReference type="ARBA" id="ARBA00022679"/>
    </source>
</evidence>
<feature type="compositionally biased region" description="Basic and acidic residues" evidence="11">
    <location>
        <begin position="190"/>
        <end position="214"/>
    </location>
</feature>
<keyword evidence="8" id="KW-0443">Lipid metabolism</keyword>
<evidence type="ECO:0000256" key="2">
    <source>
        <dbReference type="ARBA" id="ARBA00005189"/>
    </source>
</evidence>
<evidence type="ECO:0000256" key="10">
    <source>
        <dbReference type="ARBA" id="ARBA00048109"/>
    </source>
</evidence>
<organism evidence="13 14">
    <name type="scientific">Mycobacterium kansasii</name>
    <dbReference type="NCBI Taxonomy" id="1768"/>
    <lineage>
        <taxon>Bacteria</taxon>
        <taxon>Bacillati</taxon>
        <taxon>Actinomycetota</taxon>
        <taxon>Actinomycetes</taxon>
        <taxon>Mycobacteriales</taxon>
        <taxon>Mycobacteriaceae</taxon>
        <taxon>Mycobacterium</taxon>
    </lineage>
</organism>
<keyword evidence="9" id="KW-0012">Acyltransferase</keyword>
<keyword evidence="6" id="KW-0808">Transferase</keyword>
<evidence type="ECO:0000313" key="13">
    <source>
        <dbReference type="EMBL" id="BCI87321.1"/>
    </source>
</evidence>
<keyword evidence="7" id="KW-0319">Glycerol metabolism</keyword>
<dbReference type="SUPFAM" id="SSF52777">
    <property type="entry name" value="CoA-dependent acyltransferases"/>
    <property type="match status" value="1"/>
</dbReference>
<evidence type="ECO:0000256" key="9">
    <source>
        <dbReference type="ARBA" id="ARBA00023315"/>
    </source>
</evidence>
<dbReference type="GO" id="GO:0006071">
    <property type="term" value="P:glycerol metabolic process"/>
    <property type="evidence" value="ECO:0007669"/>
    <property type="project" value="UniProtKB-KW"/>
</dbReference>
<evidence type="ECO:0000256" key="7">
    <source>
        <dbReference type="ARBA" id="ARBA00022798"/>
    </source>
</evidence>
<comment type="pathway">
    <text evidence="2">Lipid metabolism.</text>
</comment>
<comment type="similarity">
    <text evidence="3">Belongs to the long-chain O-acyltransferase family.</text>
</comment>
<evidence type="ECO:0000259" key="12">
    <source>
        <dbReference type="Pfam" id="PF03007"/>
    </source>
</evidence>
<dbReference type="InterPro" id="IPR045034">
    <property type="entry name" value="O-acyltransferase_WSD1-like"/>
</dbReference>
<dbReference type="GO" id="GO:0019432">
    <property type="term" value="P:triglyceride biosynthetic process"/>
    <property type="evidence" value="ECO:0007669"/>
    <property type="project" value="UniProtKB-UniPathway"/>
</dbReference>
<dbReference type="InterPro" id="IPR004255">
    <property type="entry name" value="O-acyltransferase_WSD1_N"/>
</dbReference>
<dbReference type="PANTHER" id="PTHR31650:SF1">
    <property type="entry name" value="WAX ESTER SYNTHASE_DIACYLGLYCEROL ACYLTRANSFERASE 4-RELATED"/>
    <property type="match status" value="1"/>
</dbReference>
<dbReference type="PANTHER" id="PTHR31650">
    <property type="entry name" value="O-ACYLTRANSFERASE (WSD1-LIKE) FAMILY PROTEIN"/>
    <property type="match status" value="1"/>
</dbReference>
<comment type="catalytic activity">
    <reaction evidence="10">
        <text>an acyl-CoA + a 1,2-diacyl-sn-glycerol = a triacyl-sn-glycerol + CoA</text>
        <dbReference type="Rhea" id="RHEA:10868"/>
        <dbReference type="ChEBI" id="CHEBI:17815"/>
        <dbReference type="ChEBI" id="CHEBI:57287"/>
        <dbReference type="ChEBI" id="CHEBI:58342"/>
        <dbReference type="ChEBI" id="CHEBI:64615"/>
        <dbReference type="EC" id="2.3.1.20"/>
    </reaction>
</comment>
<gene>
    <name evidence="13" type="ORF">NIIDMKKI_25270</name>
</gene>
<dbReference type="Pfam" id="PF03007">
    <property type="entry name" value="WS_DGAT_cat"/>
    <property type="match status" value="1"/>
</dbReference>
<dbReference type="AlphaFoldDB" id="A0A7G1I8I1"/>
<protein>
    <recommendedName>
        <fullName evidence="4">diacylglycerol O-acyltransferase</fullName>
        <ecNumber evidence="4">2.3.1.20</ecNumber>
    </recommendedName>
</protein>
<accession>A0A7G1I8I1</accession>